<comment type="caution">
    <text evidence="3">The sequence shown here is derived from an EMBL/GenBank/DDBJ whole genome shotgun (WGS) entry which is preliminary data.</text>
</comment>
<evidence type="ECO:0000256" key="2">
    <source>
        <dbReference type="SAM" id="Phobius"/>
    </source>
</evidence>
<keyword evidence="4" id="KW-1185">Reference proteome</keyword>
<evidence type="ECO:0000313" key="4">
    <source>
        <dbReference type="Proteomes" id="UP001287356"/>
    </source>
</evidence>
<sequence>MEHSRGSTMPSAARRSTASAPSPLRPLLRRPGVIALGFAVAGLGLGFKHMATTMRENEAAQKNAGGRYVSVDRSGGGI</sequence>
<keyword evidence="2" id="KW-0472">Membrane</keyword>
<accession>A0AAE0K2Y4</accession>
<keyword evidence="2" id="KW-0812">Transmembrane</keyword>
<protein>
    <submittedName>
        <fullName evidence="3">Uncharacterized protein</fullName>
    </submittedName>
</protein>
<dbReference type="AlphaFoldDB" id="A0AAE0K2Y4"/>
<evidence type="ECO:0000313" key="3">
    <source>
        <dbReference type="EMBL" id="KAK3369113.1"/>
    </source>
</evidence>
<feature type="transmembrane region" description="Helical" evidence="2">
    <location>
        <begin position="27"/>
        <end position="47"/>
    </location>
</feature>
<dbReference type="Proteomes" id="UP001287356">
    <property type="component" value="Unassembled WGS sequence"/>
</dbReference>
<feature type="region of interest" description="Disordered" evidence="1">
    <location>
        <begin position="1"/>
        <end position="26"/>
    </location>
</feature>
<keyword evidence="2" id="KW-1133">Transmembrane helix</keyword>
<dbReference type="EMBL" id="JAULSN010000006">
    <property type="protein sequence ID" value="KAK3369113.1"/>
    <property type="molecule type" value="Genomic_DNA"/>
</dbReference>
<proteinExistence type="predicted"/>
<evidence type="ECO:0000256" key="1">
    <source>
        <dbReference type="SAM" id="MobiDB-lite"/>
    </source>
</evidence>
<organism evidence="3 4">
    <name type="scientific">Lasiosphaeria ovina</name>
    <dbReference type="NCBI Taxonomy" id="92902"/>
    <lineage>
        <taxon>Eukaryota</taxon>
        <taxon>Fungi</taxon>
        <taxon>Dikarya</taxon>
        <taxon>Ascomycota</taxon>
        <taxon>Pezizomycotina</taxon>
        <taxon>Sordariomycetes</taxon>
        <taxon>Sordariomycetidae</taxon>
        <taxon>Sordariales</taxon>
        <taxon>Lasiosphaeriaceae</taxon>
        <taxon>Lasiosphaeria</taxon>
    </lineage>
</organism>
<reference evidence="3" key="1">
    <citation type="journal article" date="2023" name="Mol. Phylogenet. Evol.">
        <title>Genome-scale phylogeny and comparative genomics of the fungal order Sordariales.</title>
        <authorList>
            <person name="Hensen N."/>
            <person name="Bonometti L."/>
            <person name="Westerberg I."/>
            <person name="Brannstrom I.O."/>
            <person name="Guillou S."/>
            <person name="Cros-Aarteil S."/>
            <person name="Calhoun S."/>
            <person name="Haridas S."/>
            <person name="Kuo A."/>
            <person name="Mondo S."/>
            <person name="Pangilinan J."/>
            <person name="Riley R."/>
            <person name="LaButti K."/>
            <person name="Andreopoulos B."/>
            <person name="Lipzen A."/>
            <person name="Chen C."/>
            <person name="Yan M."/>
            <person name="Daum C."/>
            <person name="Ng V."/>
            <person name="Clum A."/>
            <person name="Steindorff A."/>
            <person name="Ohm R.A."/>
            <person name="Martin F."/>
            <person name="Silar P."/>
            <person name="Natvig D.O."/>
            <person name="Lalanne C."/>
            <person name="Gautier V."/>
            <person name="Ament-Velasquez S.L."/>
            <person name="Kruys A."/>
            <person name="Hutchinson M.I."/>
            <person name="Powell A.J."/>
            <person name="Barry K."/>
            <person name="Miller A.N."/>
            <person name="Grigoriev I.V."/>
            <person name="Debuchy R."/>
            <person name="Gladieux P."/>
            <person name="Hiltunen Thoren M."/>
            <person name="Johannesson H."/>
        </authorList>
    </citation>
    <scope>NUCLEOTIDE SEQUENCE</scope>
    <source>
        <strain evidence="3">CBS 958.72</strain>
    </source>
</reference>
<reference evidence="3" key="2">
    <citation type="submission" date="2023-06" db="EMBL/GenBank/DDBJ databases">
        <authorList>
            <consortium name="Lawrence Berkeley National Laboratory"/>
            <person name="Haridas S."/>
            <person name="Hensen N."/>
            <person name="Bonometti L."/>
            <person name="Westerberg I."/>
            <person name="Brannstrom I.O."/>
            <person name="Guillou S."/>
            <person name="Cros-Aarteil S."/>
            <person name="Calhoun S."/>
            <person name="Kuo A."/>
            <person name="Mondo S."/>
            <person name="Pangilinan J."/>
            <person name="Riley R."/>
            <person name="Labutti K."/>
            <person name="Andreopoulos B."/>
            <person name="Lipzen A."/>
            <person name="Chen C."/>
            <person name="Yanf M."/>
            <person name="Daum C."/>
            <person name="Ng V."/>
            <person name="Clum A."/>
            <person name="Steindorff A."/>
            <person name="Ohm R."/>
            <person name="Martin F."/>
            <person name="Silar P."/>
            <person name="Natvig D."/>
            <person name="Lalanne C."/>
            <person name="Gautier V."/>
            <person name="Ament-Velasquez S.L."/>
            <person name="Kruys A."/>
            <person name="Hutchinson M.I."/>
            <person name="Powell A.J."/>
            <person name="Barry K."/>
            <person name="Miller A.N."/>
            <person name="Grigoriev I.V."/>
            <person name="Debuchy R."/>
            <person name="Gladieux P."/>
            <person name="Thoren M.H."/>
            <person name="Johannesson H."/>
        </authorList>
    </citation>
    <scope>NUCLEOTIDE SEQUENCE</scope>
    <source>
        <strain evidence="3">CBS 958.72</strain>
    </source>
</reference>
<name>A0AAE0K2Y4_9PEZI</name>
<feature type="compositionally biased region" description="Low complexity" evidence="1">
    <location>
        <begin position="10"/>
        <end position="26"/>
    </location>
</feature>
<gene>
    <name evidence="3" type="ORF">B0T24DRAFT_631742</name>
</gene>